<evidence type="ECO:0000313" key="12">
    <source>
        <dbReference type="Proteomes" id="UP000748025"/>
    </source>
</evidence>
<dbReference type="Pfam" id="PF00026">
    <property type="entry name" value="Asp"/>
    <property type="match status" value="2"/>
</dbReference>
<dbReference type="SUPFAM" id="SSF50630">
    <property type="entry name" value="Acid proteases"/>
    <property type="match status" value="1"/>
</dbReference>
<keyword evidence="12" id="KW-1185">Reference proteome</keyword>
<dbReference type="GO" id="GO:0009277">
    <property type="term" value="C:fungal-type cell wall"/>
    <property type="evidence" value="ECO:0007669"/>
    <property type="project" value="TreeGrafter"/>
</dbReference>
<dbReference type="InterPro" id="IPR001461">
    <property type="entry name" value="Aspartic_peptidase_A1"/>
</dbReference>
<proteinExistence type="inferred from homology"/>
<dbReference type="EMBL" id="SRPW01000854">
    <property type="protein sequence ID" value="KAG6011616.1"/>
    <property type="molecule type" value="Genomic_DNA"/>
</dbReference>
<sequence>MKFVHVVAGFSGPLLALSGQAAARNPANLEITEVQKVTDEKEGTFRPFVEFALAGQSMRGLLDTGSSNWNVPRTGSKFCKDAGAQCDPTTTGFKAGSLDLAKAGKQVRDLKMTFNDSYTGGASFIGRFMEAPLQVSKGGKAVPVQIGLVEDGAVPEGGVSFPVLGVGPVDGEFVEKPYDNVPARFKQAGKTKVNAFGLHIGDFRSPHSGSLVWGGYDAAKIEGQLKAAPMMQTDDGAFPFYTVELSSIRLSPVPGSHTKAAPPAQGHHAQQKNEKRSNKGKQAPSKQIKVASKTFKAKPGNAAAYSHTHNKLSAKAIFRREQAGNLLSNDVPPVVWLDTGVPAIMVPTGTYNKLRELLGAKSSKDADFLVDCKRIHGVNLLVGMNKEAIQIRIPLDSMLSPRKANEPCNLQFGEVTAQSGGTAVLGAPALQHMYVVFDNDSKFLSIAQAKTNPTGQDIRAYVPVKHA</sequence>
<evidence type="ECO:0000313" key="11">
    <source>
        <dbReference type="EMBL" id="KAG6011616.1"/>
    </source>
</evidence>
<keyword evidence="4" id="KW-0064">Aspartyl protease</keyword>
<dbReference type="PANTHER" id="PTHR47965">
    <property type="entry name" value="ASPARTYL PROTEASE-RELATED"/>
    <property type="match status" value="1"/>
</dbReference>
<evidence type="ECO:0000256" key="7">
    <source>
        <dbReference type="PIRSR" id="PIRSR601461-2"/>
    </source>
</evidence>
<dbReference type="GO" id="GO:0005576">
    <property type="term" value="C:extracellular region"/>
    <property type="evidence" value="ECO:0007669"/>
    <property type="project" value="TreeGrafter"/>
</dbReference>
<dbReference type="InterPro" id="IPR033121">
    <property type="entry name" value="PEPTIDASE_A1"/>
</dbReference>
<organism evidence="11 12">
    <name type="scientific">Claviceps pusilla</name>
    <dbReference type="NCBI Taxonomy" id="123648"/>
    <lineage>
        <taxon>Eukaryota</taxon>
        <taxon>Fungi</taxon>
        <taxon>Dikarya</taxon>
        <taxon>Ascomycota</taxon>
        <taxon>Pezizomycotina</taxon>
        <taxon>Sordariomycetes</taxon>
        <taxon>Hypocreomycetidae</taxon>
        <taxon>Hypocreales</taxon>
        <taxon>Clavicipitaceae</taxon>
        <taxon>Claviceps</taxon>
    </lineage>
</organism>
<keyword evidence="6" id="KW-0865">Zymogen</keyword>
<keyword evidence="3 9" id="KW-0732">Signal</keyword>
<dbReference type="InterPro" id="IPR021109">
    <property type="entry name" value="Peptidase_aspartic_dom_sf"/>
</dbReference>
<name>A0A9P7SYF7_9HYPO</name>
<dbReference type="GO" id="GO:0006508">
    <property type="term" value="P:proteolysis"/>
    <property type="evidence" value="ECO:0007669"/>
    <property type="project" value="UniProtKB-KW"/>
</dbReference>
<dbReference type="PROSITE" id="PS51767">
    <property type="entry name" value="PEPTIDASE_A1"/>
    <property type="match status" value="1"/>
</dbReference>
<evidence type="ECO:0000256" key="2">
    <source>
        <dbReference type="ARBA" id="ARBA00022670"/>
    </source>
</evidence>
<comment type="similarity">
    <text evidence="1">Belongs to the peptidase A1 family.</text>
</comment>
<evidence type="ECO:0000256" key="1">
    <source>
        <dbReference type="ARBA" id="ARBA00007447"/>
    </source>
</evidence>
<feature type="disulfide bond" evidence="7">
    <location>
        <begin position="372"/>
        <end position="408"/>
    </location>
</feature>
<keyword evidence="7" id="KW-1015">Disulfide bond</keyword>
<dbReference type="OrthoDB" id="771136at2759"/>
<dbReference type="PANTHER" id="PTHR47965:SF12">
    <property type="entry name" value="ASPARTIC PROTEINASE 3-RELATED"/>
    <property type="match status" value="1"/>
</dbReference>
<keyword evidence="5" id="KW-0378">Hydrolase</keyword>
<feature type="region of interest" description="Disordered" evidence="8">
    <location>
        <begin position="252"/>
        <end position="288"/>
    </location>
</feature>
<evidence type="ECO:0000256" key="9">
    <source>
        <dbReference type="SAM" id="SignalP"/>
    </source>
</evidence>
<dbReference type="AlphaFoldDB" id="A0A9P7SYF7"/>
<accession>A0A9P7SYF7</accession>
<feature type="domain" description="Peptidase A1" evidence="10">
    <location>
        <begin position="45"/>
        <end position="447"/>
    </location>
</feature>
<dbReference type="GO" id="GO:0031505">
    <property type="term" value="P:fungal-type cell wall organization"/>
    <property type="evidence" value="ECO:0007669"/>
    <property type="project" value="TreeGrafter"/>
</dbReference>
<comment type="caution">
    <text evidence="11">The sequence shown here is derived from an EMBL/GenBank/DDBJ whole genome shotgun (WGS) entry which is preliminary data.</text>
</comment>
<feature type="chain" id="PRO_5040280889" description="Peptidase A1 domain-containing protein" evidence="9">
    <location>
        <begin position="24"/>
        <end position="467"/>
    </location>
</feature>
<evidence type="ECO:0000256" key="3">
    <source>
        <dbReference type="ARBA" id="ARBA00022729"/>
    </source>
</evidence>
<dbReference type="Gene3D" id="2.40.70.10">
    <property type="entry name" value="Acid Proteases"/>
    <property type="match status" value="2"/>
</dbReference>
<gene>
    <name evidence="11" type="ORF">E4U43_008213</name>
</gene>
<evidence type="ECO:0000256" key="8">
    <source>
        <dbReference type="SAM" id="MobiDB-lite"/>
    </source>
</evidence>
<reference evidence="11" key="1">
    <citation type="journal article" date="2020" name="bioRxiv">
        <title>Whole genome comparisons of ergot fungi reveals the divergence and evolution of species within the genus Claviceps are the result of varying mechanisms driving genome evolution and host range expansion.</title>
        <authorList>
            <person name="Wyka S.A."/>
            <person name="Mondo S.J."/>
            <person name="Liu M."/>
            <person name="Dettman J."/>
            <person name="Nalam V."/>
            <person name="Broders K.D."/>
        </authorList>
    </citation>
    <scope>NUCLEOTIDE SEQUENCE</scope>
    <source>
        <strain evidence="11">CCC 602</strain>
    </source>
</reference>
<dbReference type="GO" id="GO:0004190">
    <property type="term" value="F:aspartic-type endopeptidase activity"/>
    <property type="evidence" value="ECO:0007669"/>
    <property type="project" value="UniProtKB-KW"/>
</dbReference>
<evidence type="ECO:0000259" key="10">
    <source>
        <dbReference type="PROSITE" id="PS51767"/>
    </source>
</evidence>
<evidence type="ECO:0000256" key="6">
    <source>
        <dbReference type="ARBA" id="ARBA00023145"/>
    </source>
</evidence>
<feature type="signal peptide" evidence="9">
    <location>
        <begin position="1"/>
        <end position="23"/>
    </location>
</feature>
<dbReference type="Proteomes" id="UP000748025">
    <property type="component" value="Unassembled WGS sequence"/>
</dbReference>
<keyword evidence="2" id="KW-0645">Protease</keyword>
<evidence type="ECO:0000256" key="5">
    <source>
        <dbReference type="ARBA" id="ARBA00022801"/>
    </source>
</evidence>
<evidence type="ECO:0000256" key="4">
    <source>
        <dbReference type="ARBA" id="ARBA00022750"/>
    </source>
</evidence>
<protein>
    <recommendedName>
        <fullName evidence="10">Peptidase A1 domain-containing protein</fullName>
    </recommendedName>
</protein>